<organism evidence="7 8">
    <name type="scientific">Labedaea rhizosphaerae</name>
    <dbReference type="NCBI Taxonomy" id="598644"/>
    <lineage>
        <taxon>Bacteria</taxon>
        <taxon>Bacillati</taxon>
        <taxon>Actinomycetota</taxon>
        <taxon>Actinomycetes</taxon>
        <taxon>Pseudonocardiales</taxon>
        <taxon>Pseudonocardiaceae</taxon>
        <taxon>Labedaea</taxon>
    </lineage>
</organism>
<evidence type="ECO:0000256" key="4">
    <source>
        <dbReference type="PIRSR" id="PIRSR000103-1"/>
    </source>
</evidence>
<keyword evidence="8" id="KW-1185">Reference proteome</keyword>
<gene>
    <name evidence="7" type="ORF">EV186_10230</name>
</gene>
<sequence length="295" mass="29628">MAGMSTVAFIGLGIMGAPMAKHLVDAGHDVLGVNRSREPVERFVEAGGRDGGTVAEAVADADVVITMLPDSPDVTAVALGADGIYANAKKGALHIDCSTIRPDTARELAEAGASAGIRVVDAPVSGGEAGAKEAALSIMVGGSDDDVAAARPLLEKVGKTIVHVGPPGSGQTVKAANQLIVAGTLELVAEAIVFLEAHGVATEAALEVLGGGLAGSTVLARKGAGMLVREFSPGFRVDLHHKDLGIVTAAARERGVAIPLGAHVAQLVAALRAQGHGDLDHSALLKLVEQLSGRG</sequence>
<dbReference type="PROSITE" id="PS00895">
    <property type="entry name" value="3_HYDROXYISOBUT_DH"/>
    <property type="match status" value="1"/>
</dbReference>
<proteinExistence type="inferred from homology"/>
<dbReference type="PIRSF" id="PIRSF000103">
    <property type="entry name" value="HIBADH"/>
    <property type="match status" value="1"/>
</dbReference>
<evidence type="ECO:0000259" key="5">
    <source>
        <dbReference type="Pfam" id="PF03446"/>
    </source>
</evidence>
<feature type="domain" description="3-hydroxyisobutyrate dehydrogenase-like NAD-binding" evidence="6">
    <location>
        <begin position="168"/>
        <end position="287"/>
    </location>
</feature>
<dbReference type="NCBIfam" id="TIGR01505">
    <property type="entry name" value="tartro_sem_red"/>
    <property type="match status" value="1"/>
</dbReference>
<dbReference type="GO" id="GO:0016054">
    <property type="term" value="P:organic acid catabolic process"/>
    <property type="evidence" value="ECO:0007669"/>
    <property type="project" value="UniProtKB-ARBA"/>
</dbReference>
<dbReference type="PANTHER" id="PTHR43060:SF15">
    <property type="entry name" value="3-HYDROXYISOBUTYRATE DEHYDROGENASE-LIKE 1, MITOCHONDRIAL-RELATED"/>
    <property type="match status" value="1"/>
</dbReference>
<feature type="active site" evidence="4">
    <location>
        <position position="174"/>
    </location>
</feature>
<dbReference type="Proteomes" id="UP000295444">
    <property type="component" value="Unassembled WGS sequence"/>
</dbReference>
<reference evidence="7 8" key="1">
    <citation type="submission" date="2019-03" db="EMBL/GenBank/DDBJ databases">
        <title>Genomic Encyclopedia of Type Strains, Phase IV (KMG-IV): sequencing the most valuable type-strain genomes for metagenomic binning, comparative biology and taxonomic classification.</title>
        <authorList>
            <person name="Goeker M."/>
        </authorList>
    </citation>
    <scope>NUCLEOTIDE SEQUENCE [LARGE SCALE GENOMIC DNA]</scope>
    <source>
        <strain evidence="7 8">DSM 45361</strain>
    </source>
</reference>
<dbReference type="GO" id="GO:0050661">
    <property type="term" value="F:NADP binding"/>
    <property type="evidence" value="ECO:0007669"/>
    <property type="project" value="InterPro"/>
</dbReference>
<dbReference type="InterPro" id="IPR006398">
    <property type="entry name" value="Tartro_sem_red"/>
</dbReference>
<dbReference type="PANTHER" id="PTHR43060">
    <property type="entry name" value="3-HYDROXYISOBUTYRATE DEHYDROGENASE-LIKE 1, MITOCHONDRIAL-RELATED"/>
    <property type="match status" value="1"/>
</dbReference>
<dbReference type="GO" id="GO:0008679">
    <property type="term" value="F:2-hydroxy-3-oxopropionate reductase activity"/>
    <property type="evidence" value="ECO:0007669"/>
    <property type="project" value="InterPro"/>
</dbReference>
<name>A0A4R6SH51_LABRH</name>
<evidence type="ECO:0000313" key="8">
    <source>
        <dbReference type="Proteomes" id="UP000295444"/>
    </source>
</evidence>
<feature type="domain" description="6-phosphogluconate dehydrogenase NADP-binding" evidence="5">
    <location>
        <begin position="6"/>
        <end position="165"/>
    </location>
</feature>
<evidence type="ECO:0000256" key="3">
    <source>
        <dbReference type="ARBA" id="ARBA00023027"/>
    </source>
</evidence>
<dbReference type="SUPFAM" id="SSF48179">
    <property type="entry name" value="6-phosphogluconate dehydrogenase C-terminal domain-like"/>
    <property type="match status" value="1"/>
</dbReference>
<dbReference type="Gene3D" id="3.40.50.720">
    <property type="entry name" value="NAD(P)-binding Rossmann-like Domain"/>
    <property type="match status" value="1"/>
</dbReference>
<dbReference type="InterPro" id="IPR015815">
    <property type="entry name" value="HIBADH-related"/>
</dbReference>
<dbReference type="AlphaFoldDB" id="A0A4R6SH51"/>
<accession>A0A4R6SH51</accession>
<keyword evidence="2" id="KW-0560">Oxidoreductase</keyword>
<dbReference type="GO" id="GO:0046487">
    <property type="term" value="P:glyoxylate metabolic process"/>
    <property type="evidence" value="ECO:0007669"/>
    <property type="project" value="InterPro"/>
</dbReference>
<evidence type="ECO:0000256" key="1">
    <source>
        <dbReference type="ARBA" id="ARBA00009080"/>
    </source>
</evidence>
<comment type="caution">
    <text evidence="7">The sequence shown here is derived from an EMBL/GenBank/DDBJ whole genome shotgun (WGS) entry which is preliminary data.</text>
</comment>
<dbReference type="SUPFAM" id="SSF51735">
    <property type="entry name" value="NAD(P)-binding Rossmann-fold domains"/>
    <property type="match status" value="1"/>
</dbReference>
<keyword evidence="3" id="KW-0520">NAD</keyword>
<comment type="similarity">
    <text evidence="1">Belongs to the HIBADH-related family.</text>
</comment>
<dbReference type="InterPro" id="IPR013328">
    <property type="entry name" value="6PGD_dom2"/>
</dbReference>
<dbReference type="InterPro" id="IPR002204">
    <property type="entry name" value="3-OH-isobutyrate_DH-rel_CS"/>
</dbReference>
<dbReference type="InterPro" id="IPR008927">
    <property type="entry name" value="6-PGluconate_DH-like_C_sf"/>
</dbReference>
<evidence type="ECO:0000256" key="2">
    <source>
        <dbReference type="ARBA" id="ARBA00023002"/>
    </source>
</evidence>
<dbReference type="Pfam" id="PF03446">
    <property type="entry name" value="NAD_binding_2"/>
    <property type="match status" value="1"/>
</dbReference>
<dbReference type="InterPro" id="IPR036291">
    <property type="entry name" value="NAD(P)-bd_dom_sf"/>
</dbReference>
<evidence type="ECO:0000259" key="6">
    <source>
        <dbReference type="Pfam" id="PF14833"/>
    </source>
</evidence>
<dbReference type="EMBL" id="SNXZ01000002">
    <property type="protein sequence ID" value="TDQ00169.1"/>
    <property type="molecule type" value="Genomic_DNA"/>
</dbReference>
<dbReference type="GO" id="GO:0051287">
    <property type="term" value="F:NAD binding"/>
    <property type="evidence" value="ECO:0007669"/>
    <property type="project" value="InterPro"/>
</dbReference>
<evidence type="ECO:0000313" key="7">
    <source>
        <dbReference type="EMBL" id="TDQ00169.1"/>
    </source>
</evidence>
<dbReference type="InterPro" id="IPR029154">
    <property type="entry name" value="HIBADH-like_NADP-bd"/>
</dbReference>
<dbReference type="Pfam" id="PF14833">
    <property type="entry name" value="NAD_binding_11"/>
    <property type="match status" value="1"/>
</dbReference>
<dbReference type="Gene3D" id="1.10.1040.10">
    <property type="entry name" value="N-(1-d-carboxylethyl)-l-norvaline Dehydrogenase, domain 2"/>
    <property type="match status" value="1"/>
</dbReference>
<protein>
    <submittedName>
        <fullName evidence="7">2-hydroxy-3-oxopropionate reductase</fullName>
    </submittedName>
</protein>
<dbReference type="InterPro" id="IPR006115">
    <property type="entry name" value="6PGDH_NADP-bd"/>
</dbReference>